<name>A0A812M966_9DINO</name>
<dbReference type="OrthoDB" id="10255472at2759"/>
<dbReference type="AlphaFoldDB" id="A0A812M966"/>
<dbReference type="GO" id="GO:0005524">
    <property type="term" value="F:ATP binding"/>
    <property type="evidence" value="ECO:0007669"/>
    <property type="project" value="UniProtKB-KW"/>
</dbReference>
<protein>
    <submittedName>
        <fullName evidence="5">TTLL3C protein</fullName>
    </submittedName>
</protein>
<reference evidence="5" key="1">
    <citation type="submission" date="2021-02" db="EMBL/GenBank/DDBJ databases">
        <authorList>
            <person name="Dougan E. K."/>
            <person name="Rhodes N."/>
            <person name="Thang M."/>
            <person name="Chan C."/>
        </authorList>
    </citation>
    <scope>NUCLEOTIDE SEQUENCE</scope>
</reference>
<evidence type="ECO:0000313" key="5">
    <source>
        <dbReference type="EMBL" id="CAE7261622.1"/>
    </source>
</evidence>
<evidence type="ECO:0000256" key="1">
    <source>
        <dbReference type="ARBA" id="ARBA00022598"/>
    </source>
</evidence>
<feature type="region of interest" description="Disordered" evidence="4">
    <location>
        <begin position="1"/>
        <end position="104"/>
    </location>
</feature>
<dbReference type="InterPro" id="IPR051437">
    <property type="entry name" value="TTLL_monoglycylase"/>
</dbReference>
<dbReference type="PANTHER" id="PTHR45870:SF2">
    <property type="entry name" value="TUBULIN MONOGLYCYLASE TTLL3"/>
    <property type="match status" value="1"/>
</dbReference>
<organism evidence="5 6">
    <name type="scientific">Symbiodinium natans</name>
    <dbReference type="NCBI Taxonomy" id="878477"/>
    <lineage>
        <taxon>Eukaryota</taxon>
        <taxon>Sar</taxon>
        <taxon>Alveolata</taxon>
        <taxon>Dinophyceae</taxon>
        <taxon>Suessiales</taxon>
        <taxon>Symbiodiniaceae</taxon>
        <taxon>Symbiodinium</taxon>
    </lineage>
</organism>
<dbReference type="PANTHER" id="PTHR45870">
    <property type="entry name" value="TUBULIN MONOGLYCYLASE TTLL3"/>
    <property type="match status" value="1"/>
</dbReference>
<dbReference type="GO" id="GO:0070736">
    <property type="term" value="F:protein-glycine ligase activity, initiating"/>
    <property type="evidence" value="ECO:0007669"/>
    <property type="project" value="TreeGrafter"/>
</dbReference>
<evidence type="ECO:0000313" key="6">
    <source>
        <dbReference type="Proteomes" id="UP000604046"/>
    </source>
</evidence>
<accession>A0A812M966</accession>
<keyword evidence="6" id="KW-1185">Reference proteome</keyword>
<proteinExistence type="predicted"/>
<dbReference type="EMBL" id="CAJNDS010001480">
    <property type="protein sequence ID" value="CAE7261622.1"/>
    <property type="molecule type" value="Genomic_DNA"/>
</dbReference>
<feature type="compositionally biased region" description="Basic and acidic residues" evidence="4">
    <location>
        <begin position="40"/>
        <end position="53"/>
    </location>
</feature>
<feature type="compositionally biased region" description="Basic and acidic residues" evidence="4">
    <location>
        <begin position="65"/>
        <end position="76"/>
    </location>
</feature>
<keyword evidence="3" id="KW-0067">ATP-binding</keyword>
<keyword evidence="1" id="KW-0436">Ligase</keyword>
<evidence type="ECO:0000256" key="4">
    <source>
        <dbReference type="SAM" id="MobiDB-lite"/>
    </source>
</evidence>
<evidence type="ECO:0000256" key="3">
    <source>
        <dbReference type="ARBA" id="ARBA00022840"/>
    </source>
</evidence>
<dbReference type="GO" id="GO:0015630">
    <property type="term" value="C:microtubule cytoskeleton"/>
    <property type="evidence" value="ECO:0007669"/>
    <property type="project" value="TreeGrafter"/>
</dbReference>
<sequence>MADRDSSAVGKPGRGPLPPLPEDRRPRARAPRRPSSAQAEKSRGQDQKPREIIRALSLPPLQSEKTSKAADRDRVPRKPPPAAEPSSARPPKKTATSSPRAFQAEMDEWRRRNGVPGDAKVFSITGAFPGVRKALVARGWHENEDRQSPCWDLRYALWQRDLGEMNDLDDCQVVNYFARNAELTSKVGLCNSLYNCCTLDRVDVNSFYPRCYDLTTPAQAEHFVEDFKLTTCRCLLRRFVELGGRCAPDGIPWKAYPREVVQAALDVCRRQARAVDDSLDEAWVPAISDEEWAIVKVWSLKTPGKRVEDFINLVPPYRHSRGLKARFRVARPTGARALGLVSLICATCSAQQACGLQVKDLCREYAAIANDPGASPPEAVAWASPAAHLDRLMVKNRNAYPYQDLIVSSELG</sequence>
<evidence type="ECO:0000256" key="2">
    <source>
        <dbReference type="ARBA" id="ARBA00022741"/>
    </source>
</evidence>
<comment type="caution">
    <text evidence="5">The sequence shown here is derived from an EMBL/GenBank/DDBJ whole genome shotgun (WGS) entry which is preliminary data.</text>
</comment>
<dbReference type="Proteomes" id="UP000604046">
    <property type="component" value="Unassembled WGS sequence"/>
</dbReference>
<gene>
    <name evidence="5" type="primary">TTLL3C</name>
    <name evidence="5" type="ORF">SNAT2548_LOCUS13702</name>
</gene>
<keyword evidence="2" id="KW-0547">Nucleotide-binding</keyword>